<dbReference type="EMBL" id="BGZK01000036">
    <property type="protein sequence ID" value="GBP09657.1"/>
    <property type="molecule type" value="Genomic_DNA"/>
</dbReference>
<evidence type="ECO:0000313" key="2">
    <source>
        <dbReference type="EMBL" id="GBP09657.1"/>
    </source>
</evidence>
<proteinExistence type="predicted"/>
<comment type="caution">
    <text evidence="2">The sequence shown here is derived from an EMBL/GenBank/DDBJ whole genome shotgun (WGS) entry which is preliminary data.</text>
</comment>
<organism evidence="2 3">
    <name type="scientific">Eumeta variegata</name>
    <name type="common">Bagworm moth</name>
    <name type="synonym">Eumeta japonica</name>
    <dbReference type="NCBI Taxonomy" id="151549"/>
    <lineage>
        <taxon>Eukaryota</taxon>
        <taxon>Metazoa</taxon>
        <taxon>Ecdysozoa</taxon>
        <taxon>Arthropoda</taxon>
        <taxon>Hexapoda</taxon>
        <taxon>Insecta</taxon>
        <taxon>Pterygota</taxon>
        <taxon>Neoptera</taxon>
        <taxon>Endopterygota</taxon>
        <taxon>Lepidoptera</taxon>
        <taxon>Glossata</taxon>
        <taxon>Ditrysia</taxon>
        <taxon>Tineoidea</taxon>
        <taxon>Psychidae</taxon>
        <taxon>Oiketicinae</taxon>
        <taxon>Eumeta</taxon>
    </lineage>
</organism>
<name>A0A4C1T890_EUMVA</name>
<feature type="region of interest" description="Disordered" evidence="1">
    <location>
        <begin position="1"/>
        <end position="32"/>
    </location>
</feature>
<keyword evidence="3" id="KW-1185">Reference proteome</keyword>
<sequence>MHSRQQSAQVTRSLARARGPPPPAARRPPPAARLRADVSLIMLYRRFGKPTAVEARLDSVTHPGDVVEMKNRKIYEILCDTKDPAFEHQSVLRGRPIIVEWERDARHSAGLSRSVTHRYVTERYTFHNGVGSGAERGVRAAEPARRGRGPLSSAALSQQMYRRKGSHFLRDTCASLPTPELGYGGGTSRNALSRIRFNWKCV</sequence>
<feature type="compositionally biased region" description="Pro residues" evidence="1">
    <location>
        <begin position="19"/>
        <end position="31"/>
    </location>
</feature>
<reference evidence="2 3" key="1">
    <citation type="journal article" date="2019" name="Commun. Biol.">
        <title>The bagworm genome reveals a unique fibroin gene that provides high tensile strength.</title>
        <authorList>
            <person name="Kono N."/>
            <person name="Nakamura H."/>
            <person name="Ohtoshi R."/>
            <person name="Tomita M."/>
            <person name="Numata K."/>
            <person name="Arakawa K."/>
        </authorList>
    </citation>
    <scope>NUCLEOTIDE SEQUENCE [LARGE SCALE GENOMIC DNA]</scope>
</reference>
<gene>
    <name evidence="2" type="ORF">EVAR_76631_1</name>
</gene>
<feature type="compositionally biased region" description="Polar residues" evidence="1">
    <location>
        <begin position="1"/>
        <end position="11"/>
    </location>
</feature>
<dbReference type="Proteomes" id="UP000299102">
    <property type="component" value="Unassembled WGS sequence"/>
</dbReference>
<dbReference type="AlphaFoldDB" id="A0A4C1T890"/>
<feature type="region of interest" description="Disordered" evidence="1">
    <location>
        <begin position="135"/>
        <end position="154"/>
    </location>
</feature>
<evidence type="ECO:0000256" key="1">
    <source>
        <dbReference type="SAM" id="MobiDB-lite"/>
    </source>
</evidence>
<feature type="compositionally biased region" description="Basic and acidic residues" evidence="1">
    <location>
        <begin position="136"/>
        <end position="145"/>
    </location>
</feature>
<accession>A0A4C1T890</accession>
<evidence type="ECO:0000313" key="3">
    <source>
        <dbReference type="Proteomes" id="UP000299102"/>
    </source>
</evidence>
<protein>
    <submittedName>
        <fullName evidence="2">Uncharacterized protein</fullName>
    </submittedName>
</protein>